<evidence type="ECO:0000313" key="3">
    <source>
        <dbReference type="Proteomes" id="UP000053660"/>
    </source>
</evidence>
<feature type="region of interest" description="Disordered" evidence="1">
    <location>
        <begin position="1"/>
        <end position="20"/>
    </location>
</feature>
<feature type="compositionally biased region" description="Polar residues" evidence="1">
    <location>
        <begin position="80"/>
        <end position="94"/>
    </location>
</feature>
<evidence type="ECO:0000313" key="2">
    <source>
        <dbReference type="EMBL" id="KHJ94734.1"/>
    </source>
</evidence>
<dbReference type="EMBL" id="KN550214">
    <property type="protein sequence ID" value="KHJ94734.1"/>
    <property type="molecule type" value="Genomic_DNA"/>
</dbReference>
<feature type="compositionally biased region" description="Basic and acidic residues" evidence="1">
    <location>
        <begin position="122"/>
        <end position="140"/>
    </location>
</feature>
<feature type="region of interest" description="Disordered" evidence="1">
    <location>
        <begin position="29"/>
        <end position="155"/>
    </location>
</feature>
<feature type="compositionally biased region" description="Acidic residues" evidence="1">
    <location>
        <begin position="8"/>
        <end position="18"/>
    </location>
</feature>
<dbReference type="OrthoDB" id="5874158at2759"/>
<accession>A0A0B1TBU5</accession>
<sequence>MAAPATLENEEFDEECDPMETLLAQHRREKKALKEKALAMKKTAKSGNKQKQKETNAEIERLEHEMAVRHEREIADMKSRTVQPSSEANSSSEPGKSELDGIEQSFYKEVQVSSRNKKKQAKKEEAVRRMQEAVQRDRENAATSLRVTEMTAIQK</sequence>
<name>A0A0B1TBU5_OESDE</name>
<proteinExistence type="predicted"/>
<keyword evidence="3" id="KW-1185">Reference proteome</keyword>
<feature type="compositionally biased region" description="Basic and acidic residues" evidence="1">
    <location>
        <begin position="51"/>
        <end position="79"/>
    </location>
</feature>
<reference evidence="2 3" key="1">
    <citation type="submission" date="2014-03" db="EMBL/GenBank/DDBJ databases">
        <title>Draft genome of the hookworm Oesophagostomum dentatum.</title>
        <authorList>
            <person name="Mitreva M."/>
        </authorList>
    </citation>
    <scope>NUCLEOTIDE SEQUENCE [LARGE SCALE GENOMIC DNA]</scope>
    <source>
        <strain evidence="2 3">OD-Hann</strain>
    </source>
</reference>
<protein>
    <submittedName>
        <fullName evidence="2">Uncharacterized protein</fullName>
    </submittedName>
</protein>
<feature type="compositionally biased region" description="Polar residues" evidence="1">
    <location>
        <begin position="141"/>
        <end position="155"/>
    </location>
</feature>
<dbReference type="Proteomes" id="UP000053660">
    <property type="component" value="Unassembled WGS sequence"/>
</dbReference>
<evidence type="ECO:0000256" key="1">
    <source>
        <dbReference type="SAM" id="MobiDB-lite"/>
    </source>
</evidence>
<organism evidence="2 3">
    <name type="scientific">Oesophagostomum dentatum</name>
    <name type="common">Nodular worm</name>
    <dbReference type="NCBI Taxonomy" id="61180"/>
    <lineage>
        <taxon>Eukaryota</taxon>
        <taxon>Metazoa</taxon>
        <taxon>Ecdysozoa</taxon>
        <taxon>Nematoda</taxon>
        <taxon>Chromadorea</taxon>
        <taxon>Rhabditida</taxon>
        <taxon>Rhabditina</taxon>
        <taxon>Rhabditomorpha</taxon>
        <taxon>Strongyloidea</taxon>
        <taxon>Strongylidae</taxon>
        <taxon>Oesophagostomum</taxon>
    </lineage>
</organism>
<dbReference type="AlphaFoldDB" id="A0A0B1TBU5"/>
<gene>
    <name evidence="2" type="ORF">OESDEN_05328</name>
</gene>